<evidence type="ECO:0000256" key="1">
    <source>
        <dbReference type="SAM" id="Phobius"/>
    </source>
</evidence>
<dbReference type="PATRIC" id="fig|595434.4.peg.4469"/>
<protein>
    <recommendedName>
        <fullName evidence="5">Transmembrane protein</fullName>
    </recommendedName>
</protein>
<keyword evidence="1" id="KW-1133">Transmembrane helix</keyword>
<evidence type="ECO:0000256" key="2">
    <source>
        <dbReference type="SAM" id="SignalP"/>
    </source>
</evidence>
<dbReference type="EMBL" id="LECT01000038">
    <property type="protein sequence ID" value="KLU03393.1"/>
    <property type="molecule type" value="Genomic_DNA"/>
</dbReference>
<keyword evidence="2" id="KW-0732">Signal</keyword>
<accession>A0A0J1BA67</accession>
<sequence length="336" mass="37018">MNVKRTFGAWAAILFSVVIASSGKADAIVQRQSDGPIEIRFRVSDSETLVAEPLEVELEVVVPGDLQVVLPEFNETLGDWEIIAKEIREDLPHASAAGSDSRRWWVRLTLESLQAGEVEIPSVEVQTLPRQSENQSEQIGIDWEQAGSLATQPIVIDVRSVLTESADPMKPEPIAEAISLPAETTPSGSWVPTAVVGLVGLLIAGAVVLLRMRTRRGISDAVWARRRLTDLRTQWQKQKLSADDCSRQLSSIFRDWIGSMMGRESAVTSEDALGWLQETEPAISENLQAMLTRADEVAFAGISTNSAEVEAWLDRANDWMDQLETLQARFSQEANA</sequence>
<dbReference type="STRING" id="595434.RISK_004705"/>
<dbReference type="OrthoDB" id="260093at2"/>
<dbReference type="AlphaFoldDB" id="A0A0J1BA67"/>
<dbReference type="Proteomes" id="UP000036367">
    <property type="component" value="Unassembled WGS sequence"/>
</dbReference>
<organism evidence="3 4">
    <name type="scientific">Rhodopirellula islandica</name>
    <dbReference type="NCBI Taxonomy" id="595434"/>
    <lineage>
        <taxon>Bacteria</taxon>
        <taxon>Pseudomonadati</taxon>
        <taxon>Planctomycetota</taxon>
        <taxon>Planctomycetia</taxon>
        <taxon>Pirellulales</taxon>
        <taxon>Pirellulaceae</taxon>
        <taxon>Rhodopirellula</taxon>
    </lineage>
</organism>
<reference evidence="3" key="1">
    <citation type="submission" date="2015-05" db="EMBL/GenBank/DDBJ databases">
        <title>Permanent draft genome of Rhodopirellula islandicus K833.</title>
        <authorList>
            <person name="Kizina J."/>
            <person name="Richter M."/>
            <person name="Glockner F.O."/>
            <person name="Harder J."/>
        </authorList>
    </citation>
    <scope>NUCLEOTIDE SEQUENCE [LARGE SCALE GENOMIC DNA]</scope>
    <source>
        <strain evidence="3">K833</strain>
    </source>
</reference>
<evidence type="ECO:0000313" key="4">
    <source>
        <dbReference type="Proteomes" id="UP000036367"/>
    </source>
</evidence>
<feature type="transmembrane region" description="Helical" evidence="1">
    <location>
        <begin position="190"/>
        <end position="210"/>
    </location>
</feature>
<feature type="chain" id="PRO_5005247857" description="Transmembrane protein" evidence="2">
    <location>
        <begin position="28"/>
        <end position="336"/>
    </location>
</feature>
<keyword evidence="1" id="KW-0812">Transmembrane</keyword>
<keyword evidence="1" id="KW-0472">Membrane</keyword>
<evidence type="ECO:0000313" key="3">
    <source>
        <dbReference type="EMBL" id="KLU03393.1"/>
    </source>
</evidence>
<name>A0A0J1BA67_RHOIS</name>
<evidence type="ECO:0008006" key="5">
    <source>
        <dbReference type="Google" id="ProtNLM"/>
    </source>
</evidence>
<keyword evidence="4" id="KW-1185">Reference proteome</keyword>
<proteinExistence type="predicted"/>
<comment type="caution">
    <text evidence="3">The sequence shown here is derived from an EMBL/GenBank/DDBJ whole genome shotgun (WGS) entry which is preliminary data.</text>
</comment>
<feature type="signal peptide" evidence="2">
    <location>
        <begin position="1"/>
        <end position="27"/>
    </location>
</feature>
<gene>
    <name evidence="3" type="ORF">RISK_004705</name>
</gene>